<dbReference type="Proteomes" id="UP001220530">
    <property type="component" value="Chromosome"/>
</dbReference>
<dbReference type="InterPro" id="IPR003439">
    <property type="entry name" value="ABC_transporter-like_ATP-bd"/>
</dbReference>
<dbReference type="Gene3D" id="3.40.50.300">
    <property type="entry name" value="P-loop containing nucleotide triphosphate hydrolases"/>
    <property type="match status" value="1"/>
</dbReference>
<dbReference type="RefSeq" id="WP_282217711.1">
    <property type="nucleotide sequence ID" value="NZ_CP118246.1"/>
</dbReference>
<accession>A0ABY7YJL6</accession>
<dbReference type="PROSITE" id="PS00211">
    <property type="entry name" value="ABC_TRANSPORTER_1"/>
    <property type="match status" value="1"/>
</dbReference>
<dbReference type="SUPFAM" id="SSF52540">
    <property type="entry name" value="P-loop containing nucleoside triphosphate hydrolases"/>
    <property type="match status" value="1"/>
</dbReference>
<keyword evidence="9" id="KW-1185">Reference proteome</keyword>
<sequence length="197" mass="21637">MGKRSLLHALFAVTKGDEGDVTREGEASFIAGDRRKEGVFPLSNVLFNISVGRIAKRGFLRLVSQKDEATAVEGHAADLKLDRERFESNILELSGGNQQKALVARALATETPIVLLDDPTRGVDISTKQDFYRLCDQAAKAGHTLIWHTTEDAELLAADRVLVLADGKIVSEPDGCPDQRRGDCRRVLCAHEQVQRC</sequence>
<evidence type="ECO:0000256" key="1">
    <source>
        <dbReference type="ARBA" id="ARBA00005417"/>
    </source>
</evidence>
<gene>
    <name evidence="8" type="ORF">PSQ19_10630</name>
</gene>
<dbReference type="PANTHER" id="PTHR43790">
    <property type="entry name" value="CARBOHYDRATE TRANSPORT ATP-BINDING PROTEIN MG119-RELATED"/>
    <property type="match status" value="1"/>
</dbReference>
<keyword evidence="5" id="KW-0547">Nucleotide-binding</keyword>
<name>A0ABY7YJL6_9HYPH</name>
<keyword evidence="3" id="KW-0762">Sugar transport</keyword>
<dbReference type="PANTHER" id="PTHR43790:SF9">
    <property type="entry name" value="GALACTOFURANOSE TRANSPORTER ATP-BINDING PROTEIN YTFR"/>
    <property type="match status" value="1"/>
</dbReference>
<evidence type="ECO:0000256" key="5">
    <source>
        <dbReference type="ARBA" id="ARBA00022741"/>
    </source>
</evidence>
<keyword evidence="6 8" id="KW-0067">ATP-binding</keyword>
<comment type="similarity">
    <text evidence="1">Belongs to the ABC transporter superfamily.</text>
</comment>
<evidence type="ECO:0000313" key="8">
    <source>
        <dbReference type="EMBL" id="WDR01300.1"/>
    </source>
</evidence>
<proteinExistence type="inferred from homology"/>
<dbReference type="InterPro" id="IPR027417">
    <property type="entry name" value="P-loop_NTPase"/>
</dbReference>
<keyword evidence="2" id="KW-0813">Transport</keyword>
<dbReference type="Pfam" id="PF00005">
    <property type="entry name" value="ABC_tran"/>
    <property type="match status" value="1"/>
</dbReference>
<protein>
    <submittedName>
        <fullName evidence="8">ATP-binding cassette domain-containing protein</fullName>
    </submittedName>
</protein>
<keyword evidence="4" id="KW-0677">Repeat</keyword>
<evidence type="ECO:0000256" key="2">
    <source>
        <dbReference type="ARBA" id="ARBA00022448"/>
    </source>
</evidence>
<reference evidence="8 9" key="1">
    <citation type="submission" date="2023-02" db="EMBL/GenBank/DDBJ databases">
        <title>Devosia algicola sp. nov., isolated from the phycosphere of marine algae.</title>
        <authorList>
            <person name="Kim J.M."/>
            <person name="Lee J.K."/>
            <person name="Choi B.J."/>
            <person name="Bayburt H."/>
            <person name="Jeon C.O."/>
        </authorList>
    </citation>
    <scope>NUCLEOTIDE SEQUENCE [LARGE SCALE GENOMIC DNA]</scope>
    <source>
        <strain evidence="8 9">G20-9</strain>
    </source>
</reference>
<evidence type="ECO:0000256" key="4">
    <source>
        <dbReference type="ARBA" id="ARBA00022737"/>
    </source>
</evidence>
<evidence type="ECO:0000256" key="6">
    <source>
        <dbReference type="ARBA" id="ARBA00022840"/>
    </source>
</evidence>
<dbReference type="EMBL" id="CP118246">
    <property type="protein sequence ID" value="WDR01300.1"/>
    <property type="molecule type" value="Genomic_DNA"/>
</dbReference>
<dbReference type="InterPro" id="IPR017871">
    <property type="entry name" value="ABC_transporter-like_CS"/>
</dbReference>
<feature type="domain" description="ABC transporter" evidence="7">
    <location>
        <begin position="2"/>
        <end position="120"/>
    </location>
</feature>
<dbReference type="GO" id="GO:0005524">
    <property type="term" value="F:ATP binding"/>
    <property type="evidence" value="ECO:0007669"/>
    <property type="project" value="UniProtKB-KW"/>
</dbReference>
<evidence type="ECO:0000259" key="7">
    <source>
        <dbReference type="Pfam" id="PF00005"/>
    </source>
</evidence>
<dbReference type="InterPro" id="IPR050107">
    <property type="entry name" value="ABC_carbohydrate_import_ATPase"/>
</dbReference>
<evidence type="ECO:0000256" key="3">
    <source>
        <dbReference type="ARBA" id="ARBA00022597"/>
    </source>
</evidence>
<organism evidence="8 9">
    <name type="scientific">Devosia algicola</name>
    <dbReference type="NCBI Taxonomy" id="3026418"/>
    <lineage>
        <taxon>Bacteria</taxon>
        <taxon>Pseudomonadati</taxon>
        <taxon>Pseudomonadota</taxon>
        <taxon>Alphaproteobacteria</taxon>
        <taxon>Hyphomicrobiales</taxon>
        <taxon>Devosiaceae</taxon>
        <taxon>Devosia</taxon>
    </lineage>
</organism>
<evidence type="ECO:0000313" key="9">
    <source>
        <dbReference type="Proteomes" id="UP001220530"/>
    </source>
</evidence>